<evidence type="ECO:0000256" key="4">
    <source>
        <dbReference type="SAM" id="Coils"/>
    </source>
</evidence>
<reference evidence="6" key="1">
    <citation type="submission" date="2023-08" db="EMBL/GenBank/DDBJ databases">
        <title>Comparative genomics and taxonomic characterization of three novel marine species of genus Marivirga.</title>
        <authorList>
            <person name="Muhammad N."/>
            <person name="Kim S.-G."/>
        </authorList>
    </citation>
    <scope>NUCLEOTIDE SEQUENCE</scope>
    <source>
        <strain evidence="6">BKB1-2</strain>
    </source>
</reference>
<evidence type="ECO:0000256" key="3">
    <source>
        <dbReference type="ARBA" id="ARBA00023125"/>
    </source>
</evidence>
<evidence type="ECO:0000259" key="5">
    <source>
        <dbReference type="Pfam" id="PF01420"/>
    </source>
</evidence>
<keyword evidence="4" id="KW-0175">Coiled coil</keyword>
<feature type="domain" description="Type I restriction modification DNA specificity" evidence="5">
    <location>
        <begin position="17"/>
        <end position="188"/>
    </location>
</feature>
<dbReference type="Proteomes" id="UP001232019">
    <property type="component" value="Chromosome"/>
</dbReference>
<dbReference type="InterPro" id="IPR000055">
    <property type="entry name" value="Restrct_endonuc_typeI_TRD"/>
</dbReference>
<dbReference type="GO" id="GO:0016787">
    <property type="term" value="F:hydrolase activity"/>
    <property type="evidence" value="ECO:0007669"/>
    <property type="project" value="UniProtKB-KW"/>
</dbReference>
<evidence type="ECO:0000313" key="6">
    <source>
        <dbReference type="EMBL" id="WKK79332.2"/>
    </source>
</evidence>
<dbReference type="CDD" id="cd17515">
    <property type="entry name" value="RMtype1_S_MjaORF132P_Sau1132ORF3780P-TRD1-CR1_like"/>
    <property type="match status" value="1"/>
</dbReference>
<dbReference type="InterPro" id="IPR044946">
    <property type="entry name" value="Restrct_endonuc_typeI_TRD_sf"/>
</dbReference>
<evidence type="ECO:0000256" key="1">
    <source>
        <dbReference type="ARBA" id="ARBA00010923"/>
    </source>
</evidence>
<dbReference type="KEGG" id="marp:QYS47_18080"/>
<gene>
    <name evidence="6" type="ORF">QYS47_18080</name>
</gene>
<dbReference type="REBASE" id="735756">
    <property type="entry name" value="S.Msp12ORF18075P"/>
</dbReference>
<dbReference type="InterPro" id="IPR052021">
    <property type="entry name" value="Type-I_RS_S_subunit"/>
</dbReference>
<sequence>MSEAEKKVPELRFKEFNERWVKKRLNESCTFFSGGTPTSSNKNYYDGNIPFIGSGNIHHKEVESFITKEALQHSSAKLVEKGDLLYALYGANSGDVAISEIKGAINQAILCIRTEELNIYFVALLLSYNENKIVARYLQGGQGNLSAKIVKNLKFYFPSFPEQQKIADFLSAVDQKIQQLQRKKELLEQYKKGMMQNLFAQEIRFKQEDGSDFPDWEEKKLGHFLQERSEYPDKELPLYSLTIENGIVPKTDRYERSFLVKDNRKAYKVMRQNDFAFNPMNLRYGALARHKENKVVSVSKYYNIFYCNEFANNLYFETYLTSYNMIQYYNKMATGSLEEKKRVHYLDFINFNLRFPSLLEQQKIANFLSALDEKVEKVGQQIEKAQEFKKGLLQKMFI</sequence>
<dbReference type="PANTHER" id="PTHR30408:SF12">
    <property type="entry name" value="TYPE I RESTRICTION ENZYME MJAVIII SPECIFICITY SUBUNIT"/>
    <property type="match status" value="1"/>
</dbReference>
<dbReference type="EMBL" id="CP129968">
    <property type="protein sequence ID" value="WKK79332.2"/>
    <property type="molecule type" value="Genomic_DNA"/>
</dbReference>
<dbReference type="GO" id="GO:0003677">
    <property type="term" value="F:DNA binding"/>
    <property type="evidence" value="ECO:0007669"/>
    <property type="project" value="UniProtKB-KW"/>
</dbReference>
<dbReference type="GO" id="GO:0004519">
    <property type="term" value="F:endonuclease activity"/>
    <property type="evidence" value="ECO:0007669"/>
    <property type="project" value="UniProtKB-KW"/>
</dbReference>
<dbReference type="Gene3D" id="3.90.220.20">
    <property type="entry name" value="DNA methylase specificity domains"/>
    <property type="match status" value="2"/>
</dbReference>
<keyword evidence="6" id="KW-0255">Endonuclease</keyword>
<evidence type="ECO:0000256" key="2">
    <source>
        <dbReference type="ARBA" id="ARBA00022747"/>
    </source>
</evidence>
<keyword evidence="6" id="KW-0378">Hydrolase</keyword>
<organism evidence="6">
    <name type="scientific">Marivirga arenosa</name>
    <dbReference type="NCBI Taxonomy" id="3059076"/>
    <lineage>
        <taxon>Bacteria</taxon>
        <taxon>Pseudomonadati</taxon>
        <taxon>Bacteroidota</taxon>
        <taxon>Cytophagia</taxon>
        <taxon>Cytophagales</taxon>
        <taxon>Marivirgaceae</taxon>
        <taxon>Marivirga</taxon>
    </lineage>
</organism>
<accession>A0AA49JA00</accession>
<keyword evidence="6" id="KW-0540">Nuclease</keyword>
<protein>
    <submittedName>
        <fullName evidence="6">Restriction endonuclease subunit S</fullName>
        <ecNumber evidence="6">3.1.21.-</ecNumber>
    </submittedName>
</protein>
<dbReference type="EC" id="3.1.21.-" evidence="6"/>
<keyword evidence="3" id="KW-0238">DNA-binding</keyword>
<comment type="similarity">
    <text evidence="1">Belongs to the type-I restriction system S methylase family.</text>
</comment>
<dbReference type="AlphaFoldDB" id="A0AA49JA00"/>
<name>A0AA49JA00_9BACT</name>
<dbReference type="PANTHER" id="PTHR30408">
    <property type="entry name" value="TYPE-1 RESTRICTION ENZYME ECOKI SPECIFICITY PROTEIN"/>
    <property type="match status" value="1"/>
</dbReference>
<feature type="coiled-coil region" evidence="4">
    <location>
        <begin position="170"/>
        <end position="197"/>
    </location>
</feature>
<dbReference type="GO" id="GO:0009307">
    <property type="term" value="P:DNA restriction-modification system"/>
    <property type="evidence" value="ECO:0007669"/>
    <property type="project" value="UniProtKB-KW"/>
</dbReference>
<dbReference type="RefSeq" id="WP_322347041.1">
    <property type="nucleotide sequence ID" value="NZ_CP129968.2"/>
</dbReference>
<proteinExistence type="inferred from homology"/>
<dbReference type="SUPFAM" id="SSF116734">
    <property type="entry name" value="DNA methylase specificity domain"/>
    <property type="match status" value="2"/>
</dbReference>
<dbReference type="Pfam" id="PF01420">
    <property type="entry name" value="Methylase_S"/>
    <property type="match status" value="1"/>
</dbReference>
<dbReference type="Gene3D" id="1.10.287.1120">
    <property type="entry name" value="Bipartite methylase S protein"/>
    <property type="match status" value="1"/>
</dbReference>
<keyword evidence="2" id="KW-0680">Restriction system</keyword>